<dbReference type="PANTHER" id="PTHR47019:SF1">
    <property type="entry name" value="LIPID II FLIPPASE MURJ"/>
    <property type="match status" value="1"/>
</dbReference>
<feature type="transmembrane region" description="Helical" evidence="10">
    <location>
        <begin position="364"/>
        <end position="384"/>
    </location>
</feature>
<dbReference type="AlphaFoldDB" id="A0A5C5X556"/>
<keyword evidence="12" id="KW-1185">Reference proteome</keyword>
<dbReference type="InterPro" id="IPR051050">
    <property type="entry name" value="Lipid_II_flippase_MurJ/MviN"/>
</dbReference>
<dbReference type="GO" id="GO:0009252">
    <property type="term" value="P:peptidoglycan biosynthetic process"/>
    <property type="evidence" value="ECO:0007669"/>
    <property type="project" value="UniProtKB-KW"/>
</dbReference>
<dbReference type="InterPro" id="IPR004268">
    <property type="entry name" value="MurJ"/>
</dbReference>
<comment type="similarity">
    <text evidence="9">Belongs to the MurJ/MviN family.</text>
</comment>
<keyword evidence="6 10" id="KW-1133">Transmembrane helix</keyword>
<reference evidence="11 12" key="1">
    <citation type="submission" date="2019-02" db="EMBL/GenBank/DDBJ databases">
        <title>Deep-cultivation of Planctomycetes and their phenomic and genomic characterization uncovers novel biology.</title>
        <authorList>
            <person name="Wiegand S."/>
            <person name="Jogler M."/>
            <person name="Boedeker C."/>
            <person name="Pinto D."/>
            <person name="Vollmers J."/>
            <person name="Rivas-Marin E."/>
            <person name="Kohn T."/>
            <person name="Peeters S.H."/>
            <person name="Heuer A."/>
            <person name="Rast P."/>
            <person name="Oberbeckmann S."/>
            <person name="Bunk B."/>
            <person name="Jeske O."/>
            <person name="Meyerdierks A."/>
            <person name="Storesund J.E."/>
            <person name="Kallscheuer N."/>
            <person name="Luecker S."/>
            <person name="Lage O.M."/>
            <person name="Pohl T."/>
            <person name="Merkel B.J."/>
            <person name="Hornburger P."/>
            <person name="Mueller R.-W."/>
            <person name="Bruemmer F."/>
            <person name="Labrenz M."/>
            <person name="Spormann A.M."/>
            <person name="Op Den Camp H."/>
            <person name="Overmann J."/>
            <person name="Amann R."/>
            <person name="Jetten M.S.M."/>
            <person name="Mascher T."/>
            <person name="Medema M.H."/>
            <person name="Devos D.P."/>
            <person name="Kaster A.-K."/>
            <person name="Ovreas L."/>
            <person name="Rohde M."/>
            <person name="Galperin M.Y."/>
            <person name="Jogler C."/>
        </authorList>
    </citation>
    <scope>NUCLEOTIDE SEQUENCE [LARGE SCALE GENOMIC DNA]</scope>
    <source>
        <strain evidence="11 12">KOR42</strain>
    </source>
</reference>
<dbReference type="GO" id="GO:0005886">
    <property type="term" value="C:plasma membrane"/>
    <property type="evidence" value="ECO:0007669"/>
    <property type="project" value="UniProtKB-SubCell"/>
</dbReference>
<evidence type="ECO:0000313" key="11">
    <source>
        <dbReference type="EMBL" id="TWT57739.1"/>
    </source>
</evidence>
<feature type="transmembrane region" description="Helical" evidence="10">
    <location>
        <begin position="143"/>
        <end position="163"/>
    </location>
</feature>
<evidence type="ECO:0000256" key="3">
    <source>
        <dbReference type="ARBA" id="ARBA00022692"/>
    </source>
</evidence>
<evidence type="ECO:0000256" key="9">
    <source>
        <dbReference type="ARBA" id="ARBA00061532"/>
    </source>
</evidence>
<evidence type="ECO:0000256" key="6">
    <source>
        <dbReference type="ARBA" id="ARBA00022989"/>
    </source>
</evidence>
<dbReference type="Pfam" id="PF03023">
    <property type="entry name" value="MurJ"/>
    <property type="match status" value="1"/>
</dbReference>
<feature type="transmembrane region" description="Helical" evidence="10">
    <location>
        <begin position="454"/>
        <end position="473"/>
    </location>
</feature>
<protein>
    <submittedName>
        <fullName evidence="11">MurJ-like flippase</fullName>
    </submittedName>
</protein>
<feature type="transmembrane region" description="Helical" evidence="10">
    <location>
        <begin position="101"/>
        <end position="123"/>
    </location>
</feature>
<feature type="transmembrane region" description="Helical" evidence="10">
    <location>
        <begin position="396"/>
        <end position="415"/>
    </location>
</feature>
<keyword evidence="3 10" id="KW-0812">Transmembrane</keyword>
<feature type="transmembrane region" description="Helical" evidence="10">
    <location>
        <begin position="29"/>
        <end position="50"/>
    </location>
</feature>
<feature type="transmembrane region" description="Helical" evidence="10">
    <location>
        <begin position="421"/>
        <end position="442"/>
    </location>
</feature>
<feature type="transmembrane region" description="Helical" evidence="10">
    <location>
        <begin position="175"/>
        <end position="196"/>
    </location>
</feature>
<evidence type="ECO:0000313" key="12">
    <source>
        <dbReference type="Proteomes" id="UP000317243"/>
    </source>
</evidence>
<keyword evidence="7 10" id="KW-0472">Membrane</keyword>
<evidence type="ECO:0000256" key="4">
    <source>
        <dbReference type="ARBA" id="ARBA00022960"/>
    </source>
</evidence>
<feature type="transmembrane region" description="Helical" evidence="10">
    <location>
        <begin position="202"/>
        <end position="223"/>
    </location>
</feature>
<proteinExistence type="inferred from homology"/>
<keyword evidence="2" id="KW-1003">Cell membrane</keyword>
<feature type="transmembrane region" description="Helical" evidence="10">
    <location>
        <begin position="279"/>
        <end position="300"/>
    </location>
</feature>
<dbReference type="Proteomes" id="UP000317243">
    <property type="component" value="Unassembled WGS sequence"/>
</dbReference>
<evidence type="ECO:0000256" key="7">
    <source>
        <dbReference type="ARBA" id="ARBA00023136"/>
    </source>
</evidence>
<dbReference type="GO" id="GO:0034204">
    <property type="term" value="P:lipid translocation"/>
    <property type="evidence" value="ECO:0007669"/>
    <property type="project" value="TreeGrafter"/>
</dbReference>
<sequence>MSDPNQNSIEPVEDSGLETRSLPRFSSTFLVVFLGTVVQILLQFLLQILLAKLFGTRIEFEAYTVALTIPIAVSAVIAGTISAPLVTFMNRIGDLKDRREFAGTVLVVIGMVCLGIAAVGMVVRTPLMHWYLQGDQSELEQLSAKLFAILVWLIPANAAIGLFQAVLQQSLEFRIPAIAGGLGPLVTVLTVAVFARDSGIEVVAWGTIAGAVCNLMIQLRSLSTRVQWTISRNQLAAFASLILAGVPILIGTLVLKADSVVDPSLASAMSPGSIGHLRYATQLMTIFVVLGSGTLSTLVFPKLAISAASDRGLFLRDASMALRTLIQLLVPSLVVIFLFGPSLVADLYQRGEFQPSDTLEVTSLMKVLSGFFIGAGLCEIAGKIFVSDHDTWTPNVVGSIGVGLGITAKLTTGLVQDVTSLATITSIVFLSCGLILWAILAFRYGTEILSGAMSGAAVSGISAIAAGVIGGAINMMNFPFSSVVGLFAGAATYFAVLLSIDPHLRQLVMEPRHSSEQIETTDHHE</sequence>
<keyword evidence="4" id="KW-0133">Cell shape</keyword>
<evidence type="ECO:0000256" key="8">
    <source>
        <dbReference type="ARBA" id="ARBA00060041"/>
    </source>
</evidence>
<evidence type="ECO:0000256" key="2">
    <source>
        <dbReference type="ARBA" id="ARBA00022475"/>
    </source>
</evidence>
<feature type="transmembrane region" description="Helical" evidence="10">
    <location>
        <begin position="321"/>
        <end position="344"/>
    </location>
</feature>
<organism evidence="11 12">
    <name type="scientific">Thalassoglobus neptunius</name>
    <dbReference type="NCBI Taxonomy" id="1938619"/>
    <lineage>
        <taxon>Bacteria</taxon>
        <taxon>Pseudomonadati</taxon>
        <taxon>Planctomycetota</taxon>
        <taxon>Planctomycetia</taxon>
        <taxon>Planctomycetales</taxon>
        <taxon>Planctomycetaceae</taxon>
        <taxon>Thalassoglobus</taxon>
    </lineage>
</organism>
<dbReference type="EMBL" id="SIHI01000001">
    <property type="protein sequence ID" value="TWT57739.1"/>
    <property type="molecule type" value="Genomic_DNA"/>
</dbReference>
<comment type="subcellular location">
    <subcellularLocation>
        <location evidence="1">Cell membrane</location>
        <topology evidence="1">Multi-pass membrane protein</topology>
    </subcellularLocation>
</comment>
<keyword evidence="5" id="KW-0573">Peptidoglycan synthesis</keyword>
<evidence type="ECO:0000256" key="10">
    <source>
        <dbReference type="SAM" id="Phobius"/>
    </source>
</evidence>
<dbReference type="OrthoDB" id="290093at2"/>
<accession>A0A5C5X556</accession>
<comment type="caution">
    <text evidence="11">The sequence shown here is derived from an EMBL/GenBank/DDBJ whole genome shotgun (WGS) entry which is preliminary data.</text>
</comment>
<dbReference type="GO" id="GO:0008360">
    <property type="term" value="P:regulation of cell shape"/>
    <property type="evidence" value="ECO:0007669"/>
    <property type="project" value="UniProtKB-KW"/>
</dbReference>
<feature type="transmembrane region" description="Helical" evidence="10">
    <location>
        <begin position="479"/>
        <end position="500"/>
    </location>
</feature>
<dbReference type="GO" id="GO:0015648">
    <property type="term" value="F:lipid-linked peptidoglycan transporter activity"/>
    <property type="evidence" value="ECO:0007669"/>
    <property type="project" value="TreeGrafter"/>
</dbReference>
<feature type="transmembrane region" description="Helical" evidence="10">
    <location>
        <begin position="235"/>
        <end position="255"/>
    </location>
</feature>
<dbReference type="PANTHER" id="PTHR47019">
    <property type="entry name" value="LIPID II FLIPPASE MURJ"/>
    <property type="match status" value="1"/>
</dbReference>
<name>A0A5C5X556_9PLAN</name>
<gene>
    <name evidence="11" type="ORF">KOR42_11050</name>
</gene>
<feature type="transmembrane region" description="Helical" evidence="10">
    <location>
        <begin position="62"/>
        <end position="89"/>
    </location>
</feature>
<evidence type="ECO:0000256" key="1">
    <source>
        <dbReference type="ARBA" id="ARBA00004651"/>
    </source>
</evidence>
<dbReference type="RefSeq" id="WP_146507646.1">
    <property type="nucleotide sequence ID" value="NZ_SIHI01000001.1"/>
</dbReference>
<comment type="function">
    <text evidence="8">Involved in peptidoglycan biosynthesis. Transports lipid-linked peptidoglycan precursors from the inner to the outer leaflet of the cytoplasmic membrane.</text>
</comment>
<evidence type="ECO:0000256" key="5">
    <source>
        <dbReference type="ARBA" id="ARBA00022984"/>
    </source>
</evidence>